<accession>A0A644X0M8</accession>
<dbReference type="EMBL" id="VSSQ01001569">
    <property type="protein sequence ID" value="MPM09441.1"/>
    <property type="molecule type" value="Genomic_DNA"/>
</dbReference>
<dbReference type="AlphaFoldDB" id="A0A644X0M8"/>
<organism evidence="1">
    <name type="scientific">bioreactor metagenome</name>
    <dbReference type="NCBI Taxonomy" id="1076179"/>
    <lineage>
        <taxon>unclassified sequences</taxon>
        <taxon>metagenomes</taxon>
        <taxon>ecological metagenomes</taxon>
    </lineage>
</organism>
<comment type="caution">
    <text evidence="1">The sequence shown here is derived from an EMBL/GenBank/DDBJ whole genome shotgun (WGS) entry which is preliminary data.</text>
</comment>
<evidence type="ECO:0008006" key="2">
    <source>
        <dbReference type="Google" id="ProtNLM"/>
    </source>
</evidence>
<gene>
    <name evidence="1" type="ORF">SDC9_55758</name>
</gene>
<proteinExistence type="predicted"/>
<evidence type="ECO:0000313" key="1">
    <source>
        <dbReference type="EMBL" id="MPM09441.1"/>
    </source>
</evidence>
<name>A0A644X0M8_9ZZZZ</name>
<protein>
    <recommendedName>
        <fullName evidence="2">Lipocalin-like domain-containing protein</fullName>
    </recommendedName>
</protein>
<sequence length="133" mass="14898">MKAPLIITSLLLFVFVSCSRDDSVQVANRINEGSWKITYYYDKDHDETADYSGLTFDFNDDGSVTATNSSSSYQGTWSTGNDDSSDKLYLTFGNPDLLMEISDDWIILDQSSSKIELKDDSDSGTELLTFEKI</sequence>
<dbReference type="PROSITE" id="PS51257">
    <property type="entry name" value="PROKAR_LIPOPROTEIN"/>
    <property type="match status" value="1"/>
</dbReference>
<reference evidence="1" key="1">
    <citation type="submission" date="2019-08" db="EMBL/GenBank/DDBJ databases">
        <authorList>
            <person name="Kucharzyk K."/>
            <person name="Murdoch R.W."/>
            <person name="Higgins S."/>
            <person name="Loffler F."/>
        </authorList>
    </citation>
    <scope>NUCLEOTIDE SEQUENCE</scope>
</reference>